<dbReference type="PANTHER" id="PTHR31956:SF8">
    <property type="entry name" value="ACID PHOSPHATASE PHOA (AFU_ORTHOLOGUE AFUA_1G03570)"/>
    <property type="match status" value="1"/>
</dbReference>
<gene>
    <name evidence="2" type="ORF">LQG66_18555</name>
</gene>
<sequence length="707" mass="78047">MTASHKRIFDHVLIIVLENEYRSNVLKNSYMSELAAQGVELLNHFGVMHPSQCNYVSMIAGELCNIAYDWPPYPPVLQQRTIVDQIEESPLGLRWKAYMQGNVKMLWKPDLQPSDFPVPFPVPDQLWATCPPPFNQVPQPLYPYAYFHNPFCLFENVLRNPERWKKLEDEAAFWRDLLVGDFPEFAFFSPNLWDDGHYLYGTCTEPGQRAPLVDQQAQWLKSFFESLRFPGPKSRLPPRTLVVVTYDEADFDEDYDAHEKSTYDGPNQIYTVLLGDMIHPEKRMETSNHYSLLRTVQKNFGLGTLGKNDRDANWWQFLWGREFAWHLPEETPVVAEGGAAAAGLGSVLYIVHVGAGSALNFNVFDGKKWSDGQPVGPSGSAVALAAHADGLILVYKDESGLAAVEYSPSTGWSSSTLTIVSGPVGAFSLASLEFNRSVMLAYAASDGRISSMLFIDGQWGPAVDVGRSTDGSLILAALGPSLFLIHKAVRTDRMQVVSYNTADFNVVSVPAENGGPADDTVKDAWSPSEYPVAYFWRGPAPSTPNELEPLRVPYRAGRELAAATLDGVIHLAHPHPDNAQVMTERFGQSGVLTPANPVSWTSTALTAARSVHSDRVPRSRYSIWSRFVDAAAAGAADQNRASDQKRTTSNGFGTLAEAGWSLQEPILGVRTAGALTMARFGDRLALLSQPKPGGKCHLSIGEHVTRR</sequence>
<proteinExistence type="predicted"/>
<dbReference type="SUPFAM" id="SSF89372">
    <property type="entry name" value="Fucose-specific lectin"/>
    <property type="match status" value="1"/>
</dbReference>
<dbReference type="InterPro" id="IPR007312">
    <property type="entry name" value="Phosphoesterase"/>
</dbReference>
<evidence type="ECO:0000313" key="3">
    <source>
        <dbReference type="Proteomes" id="UP001431010"/>
    </source>
</evidence>
<keyword evidence="3" id="KW-1185">Reference proteome</keyword>
<organism evidence="2 3">
    <name type="scientific">Bradyrhizobium ontarionense</name>
    <dbReference type="NCBI Taxonomy" id="2898149"/>
    <lineage>
        <taxon>Bacteria</taxon>
        <taxon>Pseudomonadati</taxon>
        <taxon>Pseudomonadota</taxon>
        <taxon>Alphaproteobacteria</taxon>
        <taxon>Hyphomicrobiales</taxon>
        <taxon>Nitrobacteraceae</taxon>
        <taxon>Bradyrhizobium</taxon>
    </lineage>
</organism>
<protein>
    <submittedName>
        <fullName evidence="2">Alkaline phosphatase family protein</fullName>
    </submittedName>
</protein>
<keyword evidence="1" id="KW-0378">Hydrolase</keyword>
<dbReference type="Gene3D" id="2.120.10.70">
    <property type="entry name" value="Fucose-specific lectin"/>
    <property type="match status" value="1"/>
</dbReference>
<dbReference type="Pfam" id="PF04185">
    <property type="entry name" value="Phosphoesterase"/>
    <property type="match status" value="1"/>
</dbReference>
<dbReference type="RefSeq" id="WP_231327614.1">
    <property type="nucleotide sequence ID" value="NZ_CP088156.1"/>
</dbReference>
<evidence type="ECO:0000313" key="2">
    <source>
        <dbReference type="EMBL" id="UFZ08165.1"/>
    </source>
</evidence>
<accession>A0ABY3RKZ8</accession>
<reference evidence="2" key="1">
    <citation type="journal article" date="2024" name="Antonie Van Leeuwenhoek">
        <title>Bradyrhizobium ontarionense sp. nov., a novel bacterial symbiont isolated from Aeschynomene indica (Indian jointvetch), harbours photosynthesis, nitrogen fixation and nitrous oxide (N2O) reductase genes.</title>
        <authorList>
            <person name="Bromfield E.S.P."/>
            <person name="Cloutier S."/>
        </authorList>
    </citation>
    <scope>NUCLEOTIDE SEQUENCE</scope>
    <source>
        <strain evidence="2">A19</strain>
    </source>
</reference>
<dbReference type="PANTHER" id="PTHR31956">
    <property type="entry name" value="NON-SPECIFIC PHOSPHOLIPASE C4-RELATED"/>
    <property type="match status" value="1"/>
</dbReference>
<dbReference type="EMBL" id="CP088156">
    <property type="protein sequence ID" value="UFZ08165.1"/>
    <property type="molecule type" value="Genomic_DNA"/>
</dbReference>
<dbReference type="Proteomes" id="UP001431010">
    <property type="component" value="Chromosome"/>
</dbReference>
<evidence type="ECO:0000256" key="1">
    <source>
        <dbReference type="ARBA" id="ARBA00022801"/>
    </source>
</evidence>
<name>A0ABY3RKZ8_9BRAD</name>